<reference evidence="2 3" key="1">
    <citation type="submission" date="2019-09" db="EMBL/GenBank/DDBJ databases">
        <title>A chromosome-level genome assembly of the Chinese tupelo Nyssa sinensis.</title>
        <authorList>
            <person name="Yang X."/>
            <person name="Kang M."/>
            <person name="Yang Y."/>
            <person name="Xiong H."/>
            <person name="Wang M."/>
            <person name="Zhang Z."/>
            <person name="Wang Z."/>
            <person name="Wu H."/>
            <person name="Ma T."/>
            <person name="Liu J."/>
            <person name="Xi Z."/>
        </authorList>
    </citation>
    <scope>NUCLEOTIDE SEQUENCE [LARGE SCALE GENOMIC DNA]</scope>
    <source>
        <strain evidence="2">J267</strain>
        <tissue evidence="2">Leaf</tissue>
    </source>
</reference>
<feature type="compositionally biased region" description="Basic residues" evidence="1">
    <location>
        <begin position="50"/>
        <end position="60"/>
    </location>
</feature>
<sequence length="147" mass="16669">MKKKRQEDEELANLMGDGLNVDHIPDKLEENISSSSGDGEGERGPQKLTRAQRKRLRKKKLKEEASPRRKVVGPLLPTTSDDGKGDDGNNVIKNEPQGVCSNATEFHCLFLSRANSPLLFLGFSVFHSIHRDGRNRIMKRYVRREWG</sequence>
<feature type="region of interest" description="Disordered" evidence="1">
    <location>
        <begin position="1"/>
        <end position="93"/>
    </location>
</feature>
<dbReference type="AlphaFoldDB" id="A0A5J4Z8A1"/>
<dbReference type="Proteomes" id="UP000325577">
    <property type="component" value="Linkage Group LG9"/>
</dbReference>
<protein>
    <submittedName>
        <fullName evidence="2">Uncharacterized protein</fullName>
    </submittedName>
</protein>
<evidence type="ECO:0000313" key="2">
    <source>
        <dbReference type="EMBL" id="KAA8514825.1"/>
    </source>
</evidence>
<gene>
    <name evidence="2" type="ORF">F0562_018004</name>
</gene>
<evidence type="ECO:0000313" key="3">
    <source>
        <dbReference type="Proteomes" id="UP000325577"/>
    </source>
</evidence>
<name>A0A5J4Z8A1_9ASTE</name>
<accession>A0A5J4Z8A1</accession>
<keyword evidence="3" id="KW-1185">Reference proteome</keyword>
<evidence type="ECO:0000256" key="1">
    <source>
        <dbReference type="SAM" id="MobiDB-lite"/>
    </source>
</evidence>
<organism evidence="2 3">
    <name type="scientific">Nyssa sinensis</name>
    <dbReference type="NCBI Taxonomy" id="561372"/>
    <lineage>
        <taxon>Eukaryota</taxon>
        <taxon>Viridiplantae</taxon>
        <taxon>Streptophyta</taxon>
        <taxon>Embryophyta</taxon>
        <taxon>Tracheophyta</taxon>
        <taxon>Spermatophyta</taxon>
        <taxon>Magnoliopsida</taxon>
        <taxon>eudicotyledons</taxon>
        <taxon>Gunneridae</taxon>
        <taxon>Pentapetalae</taxon>
        <taxon>asterids</taxon>
        <taxon>Cornales</taxon>
        <taxon>Nyssaceae</taxon>
        <taxon>Nyssa</taxon>
    </lineage>
</organism>
<dbReference type="EMBL" id="CM018052">
    <property type="protein sequence ID" value="KAA8514825.1"/>
    <property type="molecule type" value="Genomic_DNA"/>
</dbReference>
<proteinExistence type="predicted"/>